<dbReference type="AlphaFoldDB" id="A0A540MP84"/>
<gene>
    <name evidence="1" type="ORF">C1H46_013838</name>
</gene>
<comment type="caution">
    <text evidence="1">The sequence shown here is derived from an EMBL/GenBank/DDBJ whole genome shotgun (WGS) entry which is preliminary data.</text>
</comment>
<reference evidence="1 2" key="1">
    <citation type="journal article" date="2019" name="G3 (Bethesda)">
        <title>Sequencing of a Wild Apple (Malus baccata) Genome Unravels the Differences Between Cultivated and Wild Apple Species Regarding Disease Resistance and Cold Tolerance.</title>
        <authorList>
            <person name="Chen X."/>
        </authorList>
    </citation>
    <scope>NUCLEOTIDE SEQUENCE [LARGE SCALE GENOMIC DNA]</scope>
    <source>
        <strain evidence="2">cv. Shandingzi</strain>
        <tissue evidence="1">Leaves</tissue>
    </source>
</reference>
<evidence type="ECO:0000313" key="2">
    <source>
        <dbReference type="Proteomes" id="UP000315295"/>
    </source>
</evidence>
<proteinExistence type="predicted"/>
<dbReference type="PANTHER" id="PTHR35510">
    <property type="entry name" value="DBH-LIKE MONOOXYGENASE"/>
    <property type="match status" value="1"/>
</dbReference>
<protein>
    <submittedName>
        <fullName evidence="1">Uncharacterized protein</fullName>
    </submittedName>
</protein>
<accession>A0A540MP84</accession>
<evidence type="ECO:0000313" key="1">
    <source>
        <dbReference type="EMBL" id="TQE00594.1"/>
    </source>
</evidence>
<name>A0A540MP84_MALBA</name>
<sequence length="304" mass="34548">MKRKDIVELDDDDFSPFSKSRRLDGGLFATVNEYQSSAAQVFEEMPTPETSVVMQTDDLPTEPLPSGDEKALVLYNPTNTRFFKAPDSRDFSVIVNSDLIPGLRDHIYSWGYSKSLKPVEDRGSEEENKDVSNGCMAVVPWVAPNFPPASRDETQIASQSEPMEVEMMDTGDNRFNGASGLHHWHRQEQLHWMEPQLLQNNYHIYSWGYSKSLKPVEDRGSEEENKDVSNGCMAVVPWVAPNFPPASRDETQIAGQSEPMEVEMMDTGDNRFNGASGLHHWHQQEQLHWMEPQLLQSNCTPVTW</sequence>
<dbReference type="EMBL" id="VIEB01000210">
    <property type="protein sequence ID" value="TQE00594.1"/>
    <property type="molecule type" value="Genomic_DNA"/>
</dbReference>
<dbReference type="PANTHER" id="PTHR35510:SF4">
    <property type="match status" value="1"/>
</dbReference>
<dbReference type="Proteomes" id="UP000315295">
    <property type="component" value="Unassembled WGS sequence"/>
</dbReference>
<keyword evidence="2" id="KW-1185">Reference proteome</keyword>
<organism evidence="1 2">
    <name type="scientific">Malus baccata</name>
    <name type="common">Siberian crab apple</name>
    <name type="synonym">Pyrus baccata</name>
    <dbReference type="NCBI Taxonomy" id="106549"/>
    <lineage>
        <taxon>Eukaryota</taxon>
        <taxon>Viridiplantae</taxon>
        <taxon>Streptophyta</taxon>
        <taxon>Embryophyta</taxon>
        <taxon>Tracheophyta</taxon>
        <taxon>Spermatophyta</taxon>
        <taxon>Magnoliopsida</taxon>
        <taxon>eudicotyledons</taxon>
        <taxon>Gunneridae</taxon>
        <taxon>Pentapetalae</taxon>
        <taxon>rosids</taxon>
        <taxon>fabids</taxon>
        <taxon>Rosales</taxon>
        <taxon>Rosaceae</taxon>
        <taxon>Amygdaloideae</taxon>
        <taxon>Maleae</taxon>
        <taxon>Malus</taxon>
    </lineage>
</organism>